<reference evidence="1 2" key="1">
    <citation type="journal article" date="2011" name="J. Gen. Appl. Microbiol.">
        <title>Draft genome sequencing of the enigmatic basidiomycete Mixia osmundae.</title>
        <authorList>
            <person name="Nishida H."/>
            <person name="Nagatsuka Y."/>
            <person name="Sugiyama J."/>
        </authorList>
    </citation>
    <scope>NUCLEOTIDE SEQUENCE [LARGE SCALE GENOMIC DNA]</scope>
    <source>
        <strain evidence="2">CBS 9802 / IAM 14324 / JCM 22182 / KY 12970</strain>
    </source>
</reference>
<dbReference type="InParanoid" id="G7E3X0"/>
<comment type="caution">
    <text evidence="1">The sequence shown here is derived from an EMBL/GenBank/DDBJ whole genome shotgun (WGS) entry which is preliminary data.</text>
</comment>
<accession>G7E3X0</accession>
<evidence type="ECO:0000313" key="1">
    <source>
        <dbReference type="EMBL" id="GAA97530.1"/>
    </source>
</evidence>
<gene>
    <name evidence="1" type="primary">Mo04208</name>
    <name evidence="1" type="ORF">E5Q_04208</name>
</gene>
<protein>
    <submittedName>
        <fullName evidence="1">Uncharacterized protein</fullName>
    </submittedName>
</protein>
<dbReference type="EMBL" id="BABT02000126">
    <property type="protein sequence ID" value="GAA97530.1"/>
    <property type="molecule type" value="Genomic_DNA"/>
</dbReference>
<dbReference type="Proteomes" id="UP000009131">
    <property type="component" value="Unassembled WGS sequence"/>
</dbReference>
<name>G7E3X0_MIXOS</name>
<dbReference type="HOGENOM" id="CLU_1111633_0_0_1"/>
<keyword evidence="2" id="KW-1185">Reference proteome</keyword>
<evidence type="ECO:0000313" key="2">
    <source>
        <dbReference type="Proteomes" id="UP000009131"/>
    </source>
</evidence>
<dbReference type="RefSeq" id="XP_014570622.1">
    <property type="nucleotide sequence ID" value="XM_014715136.1"/>
</dbReference>
<sequence length="250" mass="28249">MTTSTRLQVSDMTYLGTRLEDVNVGWFPPSPHPHGPYQTTPEGIPYTQRRNVAFMRFPKYYPFVDVTASMAGLKRFKGAAKDLTVPITDDMRGTLAMTPWVTEELVIIGMGYLHRDILELSDFKSLFYLMGHGAWPAADHTGPTVQSMLIHCAFYIKEQYTRYENWRSSNPQYPVKEDGRPWSSLTMHDLCHGWHEQISSMNYVHEIHANAKDVAREDVKGSSSCRSFAGDLIQMADLSAMGCVLANCDG</sequence>
<reference evidence="1 2" key="2">
    <citation type="journal article" date="2012" name="Open Biol.">
        <title>Characteristics of nucleosomes and linker DNA regions on the genome of the basidiomycete Mixia osmundae revealed by mono- and dinucleosome mapping.</title>
        <authorList>
            <person name="Nishida H."/>
            <person name="Kondo S."/>
            <person name="Matsumoto T."/>
            <person name="Suzuki Y."/>
            <person name="Yoshikawa H."/>
            <person name="Taylor T.D."/>
            <person name="Sugiyama J."/>
        </authorList>
    </citation>
    <scope>NUCLEOTIDE SEQUENCE [LARGE SCALE GENOMIC DNA]</scope>
    <source>
        <strain evidence="2">CBS 9802 / IAM 14324 / JCM 22182 / KY 12970</strain>
    </source>
</reference>
<organism evidence="1 2">
    <name type="scientific">Mixia osmundae (strain CBS 9802 / IAM 14324 / JCM 22182 / KY 12970)</name>
    <dbReference type="NCBI Taxonomy" id="764103"/>
    <lineage>
        <taxon>Eukaryota</taxon>
        <taxon>Fungi</taxon>
        <taxon>Dikarya</taxon>
        <taxon>Basidiomycota</taxon>
        <taxon>Pucciniomycotina</taxon>
        <taxon>Mixiomycetes</taxon>
        <taxon>Mixiales</taxon>
        <taxon>Mixiaceae</taxon>
        <taxon>Mixia</taxon>
    </lineage>
</organism>
<dbReference type="AlphaFoldDB" id="G7E3X0"/>
<proteinExistence type="predicted"/>